<sequence length="66" mass="7536">MSMRFSSAEIVAEALSGSKGRQLKDRTKIFKALITEWHPDRAGSNAHVATKVFQWLQVVKAWYLED</sequence>
<dbReference type="AlphaFoldDB" id="A0AA36IMY0"/>
<dbReference type="EMBL" id="CAUJNA010002135">
    <property type="protein sequence ID" value="CAJ1390767.1"/>
    <property type="molecule type" value="Genomic_DNA"/>
</dbReference>
<gene>
    <name evidence="1" type="ORF">EVOR1521_LOCUS16091</name>
</gene>
<dbReference type="SUPFAM" id="SSF46565">
    <property type="entry name" value="Chaperone J-domain"/>
    <property type="match status" value="1"/>
</dbReference>
<organism evidence="1 2">
    <name type="scientific">Effrenium voratum</name>
    <dbReference type="NCBI Taxonomy" id="2562239"/>
    <lineage>
        <taxon>Eukaryota</taxon>
        <taxon>Sar</taxon>
        <taxon>Alveolata</taxon>
        <taxon>Dinophyceae</taxon>
        <taxon>Suessiales</taxon>
        <taxon>Symbiodiniaceae</taxon>
        <taxon>Effrenium</taxon>
    </lineage>
</organism>
<accession>A0AA36IMY0</accession>
<dbReference type="Gene3D" id="1.10.287.110">
    <property type="entry name" value="DnaJ domain"/>
    <property type="match status" value="1"/>
</dbReference>
<dbReference type="InterPro" id="IPR036869">
    <property type="entry name" value="J_dom_sf"/>
</dbReference>
<keyword evidence="2" id="KW-1185">Reference proteome</keyword>
<evidence type="ECO:0000313" key="1">
    <source>
        <dbReference type="EMBL" id="CAJ1390767.1"/>
    </source>
</evidence>
<comment type="caution">
    <text evidence="1">The sequence shown here is derived from an EMBL/GenBank/DDBJ whole genome shotgun (WGS) entry which is preliminary data.</text>
</comment>
<evidence type="ECO:0008006" key="3">
    <source>
        <dbReference type="Google" id="ProtNLM"/>
    </source>
</evidence>
<proteinExistence type="predicted"/>
<evidence type="ECO:0000313" key="2">
    <source>
        <dbReference type="Proteomes" id="UP001178507"/>
    </source>
</evidence>
<dbReference type="Proteomes" id="UP001178507">
    <property type="component" value="Unassembled WGS sequence"/>
</dbReference>
<reference evidence="1" key="1">
    <citation type="submission" date="2023-08" db="EMBL/GenBank/DDBJ databases">
        <authorList>
            <person name="Chen Y."/>
            <person name="Shah S."/>
            <person name="Dougan E. K."/>
            <person name="Thang M."/>
            <person name="Chan C."/>
        </authorList>
    </citation>
    <scope>NUCLEOTIDE SEQUENCE</scope>
</reference>
<name>A0AA36IMY0_9DINO</name>
<protein>
    <recommendedName>
        <fullName evidence="3">J domain-containing protein</fullName>
    </recommendedName>
</protein>